<dbReference type="PANTHER" id="PTHR41771:SF1">
    <property type="entry name" value="MEMBRANE PROTEIN"/>
    <property type="match status" value="1"/>
</dbReference>
<feature type="transmembrane region" description="Helical" evidence="1">
    <location>
        <begin position="151"/>
        <end position="170"/>
    </location>
</feature>
<dbReference type="EMBL" id="WAJR01000008">
    <property type="protein sequence ID" value="KAB1640926.1"/>
    <property type="molecule type" value="Genomic_DNA"/>
</dbReference>
<reference evidence="2 3" key="1">
    <citation type="submission" date="2019-09" db="EMBL/GenBank/DDBJ databases">
        <title>Whole genome shotgun sequencing (WGS) of Ellagibacter isourolithinifaciens DSM 104140(T) and Adlercreutzia muris DSM 29508(T).</title>
        <authorList>
            <person name="Stoll D.A."/>
            <person name="Danylec N."/>
            <person name="Huch M."/>
        </authorList>
    </citation>
    <scope>NUCLEOTIDE SEQUENCE [LARGE SCALE GENOMIC DNA]</scope>
    <source>
        <strain evidence="2 3">DSM 104140</strain>
    </source>
</reference>
<feature type="transmembrane region" description="Helical" evidence="1">
    <location>
        <begin position="350"/>
        <end position="371"/>
    </location>
</feature>
<feature type="transmembrane region" description="Helical" evidence="1">
    <location>
        <begin position="7"/>
        <end position="25"/>
    </location>
</feature>
<comment type="caution">
    <text evidence="2">The sequence shown here is derived from an EMBL/GenBank/DDBJ whole genome shotgun (WGS) entry which is preliminary data.</text>
</comment>
<accession>A0A6N6NS04</accession>
<proteinExistence type="predicted"/>
<dbReference type="InterPro" id="IPR012507">
    <property type="entry name" value="YibE_F"/>
</dbReference>
<protein>
    <submittedName>
        <fullName evidence="2">YibE/F family protein</fullName>
    </submittedName>
</protein>
<keyword evidence="1" id="KW-0472">Membrane</keyword>
<evidence type="ECO:0000256" key="1">
    <source>
        <dbReference type="SAM" id="Phobius"/>
    </source>
</evidence>
<gene>
    <name evidence="2" type="ORF">F8C90_04605</name>
</gene>
<feature type="transmembrane region" description="Helical" evidence="1">
    <location>
        <begin position="248"/>
        <end position="267"/>
    </location>
</feature>
<feature type="transmembrane region" description="Helical" evidence="1">
    <location>
        <begin position="311"/>
        <end position="330"/>
    </location>
</feature>
<name>A0A6N6NS04_9ACTN</name>
<sequence length="385" mass="40285">MCRSRIAVAAFAILLVAFAGFLMWLNAGIDRVPLRPTGGSEFEKATVDEVISSDVSLSDSGEMQGNQKVLLTIASGQYAGQQAEATSPYSNNSGAFCSPGLKVIVLVNEGQDGSLVATVYNYDRGIVLWALVGLFLVLLCVAGGRSGTLSALGLAFTFACIFFLYLPMVYSGASPFWTAVLVVVLVTVVGMYLIGGWSAKTLCSIVATVVGVLVAGLVASVFGSLGHISGLNVSEIETLAYVGQNSKLDVSGLLFSGILISSLGAVMDISMSVTSHECELHAASPALSVRELFKSGMSVGRDMMGTMTHTLILAFAGGAVNTLVIIYAYAMPYFEYWNEYAIGIEILRGLSGSIGIIVSVPCAALITAFCLSRKSRQGSGALHTS</sequence>
<dbReference type="Pfam" id="PF07907">
    <property type="entry name" value="YibE_F"/>
    <property type="match status" value="1"/>
</dbReference>
<evidence type="ECO:0000313" key="3">
    <source>
        <dbReference type="Proteomes" id="UP000468668"/>
    </source>
</evidence>
<feature type="transmembrane region" description="Helical" evidence="1">
    <location>
        <begin position="126"/>
        <end position="144"/>
    </location>
</feature>
<feature type="transmembrane region" description="Helical" evidence="1">
    <location>
        <begin position="202"/>
        <end position="228"/>
    </location>
</feature>
<keyword evidence="1" id="KW-1133">Transmembrane helix</keyword>
<evidence type="ECO:0000313" key="2">
    <source>
        <dbReference type="EMBL" id="KAB1640926.1"/>
    </source>
</evidence>
<feature type="transmembrane region" description="Helical" evidence="1">
    <location>
        <begin position="176"/>
        <end position="195"/>
    </location>
</feature>
<dbReference type="Proteomes" id="UP000468668">
    <property type="component" value="Unassembled WGS sequence"/>
</dbReference>
<keyword evidence="1" id="KW-0812">Transmembrane</keyword>
<dbReference type="PANTHER" id="PTHR41771">
    <property type="entry name" value="MEMBRANE PROTEIN-RELATED"/>
    <property type="match status" value="1"/>
</dbReference>
<dbReference type="AlphaFoldDB" id="A0A6N6NS04"/>
<dbReference type="OrthoDB" id="5846312at2"/>
<keyword evidence="3" id="KW-1185">Reference proteome</keyword>
<organism evidence="2 3">
    <name type="scientific">Ellagibacter isourolithinifaciens</name>
    <dbReference type="NCBI Taxonomy" id="2137581"/>
    <lineage>
        <taxon>Bacteria</taxon>
        <taxon>Bacillati</taxon>
        <taxon>Actinomycetota</taxon>
        <taxon>Coriobacteriia</taxon>
        <taxon>Eggerthellales</taxon>
        <taxon>Eggerthellaceae</taxon>
        <taxon>Ellagibacter</taxon>
    </lineage>
</organism>